<sequence length="284" mass="30539">MTSHAHSAPAANAAARRQNLSKLLGDALLKGVCALIFLFLLLPTLVVIPTSFSDTQYLAFPPAHWSLRWYVAYFQDPEWIGATLFSLKVAGLTTVAAMTFGTLGALALVRGRVPLKGAVRAVVLAPMIVPHIVIAVAMYMVYMKWNLLGSLTGFVLAHTVVCLPFVVITVSAGLQKMDPSLEMAAASLGANRLRAFRHVTLPLLGPSFATAAAFAFITSLDEAVISYFLSSSTEKTLTRKMFEDIDFDLSPTIAVVSTLIIVMSVLLMGTIEGLRARAARRAKA</sequence>
<dbReference type="GO" id="GO:0055085">
    <property type="term" value="P:transmembrane transport"/>
    <property type="evidence" value="ECO:0007669"/>
    <property type="project" value="InterPro"/>
</dbReference>
<dbReference type="KEGG" id="aoz:HUE56_08555"/>
<evidence type="ECO:0000256" key="2">
    <source>
        <dbReference type="ARBA" id="ARBA00022448"/>
    </source>
</evidence>
<dbReference type="AlphaFoldDB" id="A0A6N1AFX8"/>
<proteinExistence type="inferred from homology"/>
<reference evidence="10 11" key="1">
    <citation type="submission" date="2020-06" db="EMBL/GenBank/DDBJ databases">
        <title>Complete genome of Azosprillum oryzae KACC14407.</title>
        <authorList>
            <person name="Kim M."/>
            <person name="Park Y.-J."/>
            <person name="Shin J.-H."/>
        </authorList>
    </citation>
    <scope>NUCLEOTIDE SEQUENCE [LARGE SCALE GENOMIC DNA]</scope>
    <source>
        <strain evidence="10 11">KACC 14407</strain>
        <plasmid evidence="10 11">unnamed4</plasmid>
    </source>
</reference>
<keyword evidence="3" id="KW-1003">Cell membrane</keyword>
<geneLocation type="plasmid" evidence="10 11">
    <name>unnamed4</name>
</geneLocation>
<keyword evidence="10" id="KW-0614">Plasmid</keyword>
<feature type="transmembrane region" description="Helical" evidence="8">
    <location>
        <begin position="121"/>
        <end position="142"/>
    </location>
</feature>
<dbReference type="SUPFAM" id="SSF161098">
    <property type="entry name" value="MetI-like"/>
    <property type="match status" value="1"/>
</dbReference>
<keyword evidence="7 8" id="KW-0472">Membrane</keyword>
<gene>
    <name evidence="10" type="ORF">HUE56_08555</name>
</gene>
<keyword evidence="5 8" id="KW-0812">Transmembrane</keyword>
<evidence type="ECO:0000256" key="3">
    <source>
        <dbReference type="ARBA" id="ARBA00022475"/>
    </source>
</evidence>
<dbReference type="GO" id="GO:0005886">
    <property type="term" value="C:plasma membrane"/>
    <property type="evidence" value="ECO:0007669"/>
    <property type="project" value="UniProtKB-SubCell"/>
</dbReference>
<evidence type="ECO:0000313" key="11">
    <source>
        <dbReference type="Proteomes" id="UP000509702"/>
    </source>
</evidence>
<dbReference type="PANTHER" id="PTHR43357">
    <property type="entry name" value="INNER MEMBRANE ABC TRANSPORTER PERMEASE PROTEIN YDCV"/>
    <property type="match status" value="1"/>
</dbReference>
<dbReference type="Proteomes" id="UP000509702">
    <property type="component" value="Plasmid unnamed4"/>
</dbReference>
<dbReference type="RefSeq" id="WP_149199850.1">
    <property type="nucleotide sequence ID" value="NZ_BSOV01000013.1"/>
</dbReference>
<feature type="transmembrane region" description="Helical" evidence="8">
    <location>
        <begin position="249"/>
        <end position="271"/>
    </location>
</feature>
<evidence type="ECO:0000313" key="10">
    <source>
        <dbReference type="EMBL" id="QKS50571.1"/>
    </source>
</evidence>
<dbReference type="PROSITE" id="PS50928">
    <property type="entry name" value="ABC_TM1"/>
    <property type="match status" value="1"/>
</dbReference>
<protein>
    <submittedName>
        <fullName evidence="10">ABC transporter permease</fullName>
    </submittedName>
</protein>
<keyword evidence="2 8" id="KW-0813">Transport</keyword>
<keyword evidence="11" id="KW-1185">Reference proteome</keyword>
<evidence type="ECO:0000256" key="5">
    <source>
        <dbReference type="ARBA" id="ARBA00022692"/>
    </source>
</evidence>
<name>A0A6N1AFX8_9PROT</name>
<dbReference type="PANTHER" id="PTHR43357:SF4">
    <property type="entry name" value="INNER MEMBRANE ABC TRANSPORTER PERMEASE PROTEIN YDCV"/>
    <property type="match status" value="1"/>
</dbReference>
<evidence type="ECO:0000256" key="7">
    <source>
        <dbReference type="ARBA" id="ARBA00023136"/>
    </source>
</evidence>
<keyword evidence="4" id="KW-0997">Cell inner membrane</keyword>
<evidence type="ECO:0000259" key="9">
    <source>
        <dbReference type="PROSITE" id="PS50928"/>
    </source>
</evidence>
<dbReference type="OrthoDB" id="9782004at2"/>
<dbReference type="Pfam" id="PF00528">
    <property type="entry name" value="BPD_transp_1"/>
    <property type="match status" value="1"/>
</dbReference>
<dbReference type="EMBL" id="CP054618">
    <property type="protein sequence ID" value="QKS50571.1"/>
    <property type="molecule type" value="Genomic_DNA"/>
</dbReference>
<evidence type="ECO:0000256" key="4">
    <source>
        <dbReference type="ARBA" id="ARBA00022519"/>
    </source>
</evidence>
<dbReference type="CDD" id="cd06261">
    <property type="entry name" value="TM_PBP2"/>
    <property type="match status" value="1"/>
</dbReference>
<dbReference type="InterPro" id="IPR000515">
    <property type="entry name" value="MetI-like"/>
</dbReference>
<evidence type="ECO:0000256" key="8">
    <source>
        <dbReference type="RuleBase" id="RU363032"/>
    </source>
</evidence>
<feature type="transmembrane region" description="Helical" evidence="8">
    <location>
        <begin position="201"/>
        <end position="229"/>
    </location>
</feature>
<comment type="similarity">
    <text evidence="8">Belongs to the binding-protein-dependent transport system permease family.</text>
</comment>
<dbReference type="InterPro" id="IPR035906">
    <property type="entry name" value="MetI-like_sf"/>
</dbReference>
<feature type="transmembrane region" description="Helical" evidence="8">
    <location>
        <begin position="27"/>
        <end position="48"/>
    </location>
</feature>
<evidence type="ECO:0000256" key="1">
    <source>
        <dbReference type="ARBA" id="ARBA00004429"/>
    </source>
</evidence>
<keyword evidence="6 8" id="KW-1133">Transmembrane helix</keyword>
<comment type="subcellular location">
    <subcellularLocation>
        <location evidence="1">Cell inner membrane</location>
        <topology evidence="1">Multi-pass membrane protein</topology>
    </subcellularLocation>
    <subcellularLocation>
        <location evidence="8">Cell membrane</location>
        <topology evidence="8">Multi-pass membrane protein</topology>
    </subcellularLocation>
</comment>
<feature type="transmembrane region" description="Helical" evidence="8">
    <location>
        <begin position="89"/>
        <end position="109"/>
    </location>
</feature>
<organism evidence="10 11">
    <name type="scientific">Azospirillum oryzae</name>
    <dbReference type="NCBI Taxonomy" id="286727"/>
    <lineage>
        <taxon>Bacteria</taxon>
        <taxon>Pseudomonadati</taxon>
        <taxon>Pseudomonadota</taxon>
        <taxon>Alphaproteobacteria</taxon>
        <taxon>Rhodospirillales</taxon>
        <taxon>Azospirillaceae</taxon>
        <taxon>Azospirillum</taxon>
    </lineage>
</organism>
<accession>A0A6N1AFX8</accession>
<evidence type="ECO:0000256" key="6">
    <source>
        <dbReference type="ARBA" id="ARBA00022989"/>
    </source>
</evidence>
<feature type="transmembrane region" description="Helical" evidence="8">
    <location>
        <begin position="154"/>
        <end position="174"/>
    </location>
</feature>
<dbReference type="Gene3D" id="1.10.3720.10">
    <property type="entry name" value="MetI-like"/>
    <property type="match status" value="1"/>
</dbReference>
<feature type="domain" description="ABC transmembrane type-1" evidence="9">
    <location>
        <begin position="83"/>
        <end position="272"/>
    </location>
</feature>